<dbReference type="RefSeq" id="WP_132519682.1">
    <property type="nucleotide sequence ID" value="NZ_SMKP01000300.1"/>
</dbReference>
<reference evidence="1 2" key="1">
    <citation type="submission" date="2019-03" db="EMBL/GenBank/DDBJ databases">
        <title>Draft genome sequences of novel Actinobacteria.</title>
        <authorList>
            <person name="Sahin N."/>
            <person name="Ay H."/>
            <person name="Saygin H."/>
        </authorList>
    </citation>
    <scope>NUCLEOTIDE SEQUENCE [LARGE SCALE GENOMIC DNA]</scope>
    <source>
        <strain evidence="1 2">KC712</strain>
    </source>
</reference>
<dbReference type="EMBL" id="SMKP01000300">
    <property type="protein sequence ID" value="TDD04942.1"/>
    <property type="molecule type" value="Genomic_DNA"/>
</dbReference>
<keyword evidence="2" id="KW-1185">Reference proteome</keyword>
<organism evidence="1 2">
    <name type="scientific">Nonomuraea diastatica</name>
    <dbReference type="NCBI Taxonomy" id="1848329"/>
    <lineage>
        <taxon>Bacteria</taxon>
        <taxon>Bacillati</taxon>
        <taxon>Actinomycetota</taxon>
        <taxon>Actinomycetes</taxon>
        <taxon>Streptosporangiales</taxon>
        <taxon>Streptosporangiaceae</taxon>
        <taxon>Nonomuraea</taxon>
    </lineage>
</organism>
<protein>
    <recommendedName>
        <fullName evidence="3">DNA-binding protein</fullName>
    </recommendedName>
</protein>
<evidence type="ECO:0008006" key="3">
    <source>
        <dbReference type="Google" id="ProtNLM"/>
    </source>
</evidence>
<dbReference type="Proteomes" id="UP000294543">
    <property type="component" value="Unassembled WGS sequence"/>
</dbReference>
<sequence length="479" mass="51054">MRGTLLDAAGCAELLSVPTRKVRTWIRSGVFAEPAGHDAGQPHWRAADVLAWAVAFDPALAPHIEITHWPRASRPADFTGAVRLKKAVALRFDPVPGPLYLIYAEPGFQIDIVRRVRHDAELLHHASAIVIVSGGFGIDGPDIEGLLPGQPEENPGGLSWAHLSAVLGQPLPYWPSTLRDPALITAWKPAAPSVVAPALPSLDIQPLLQMALLTDSGPARDTLLNLARTDLSQASADAQQDLEILAKCIRPGTTTVAASPLPVPDTDREDLDEPIRRAGWLDILRRDDTLAAACVEQALMWDGGKDFPASQPQNIDPATRCGAEWVARLVPAERNASFERLDPLREASHTLLDPETDAPVIRLADGGYLAAIPQRLPAHAPLAQVVLEGPIWVRTTDGILYPIPRSAGYGLSWGYSGGGPGALAVILSRLLDDITAAAATGPVGAPDGLDALTARPWVTGTVLTRAQLEAARDGRPYPS</sequence>
<proteinExistence type="predicted"/>
<dbReference type="AlphaFoldDB" id="A0A4R4VHK5"/>
<dbReference type="OrthoDB" id="4517419at2"/>
<evidence type="ECO:0000313" key="2">
    <source>
        <dbReference type="Proteomes" id="UP000294543"/>
    </source>
</evidence>
<gene>
    <name evidence="1" type="ORF">E1294_49825</name>
</gene>
<accession>A0A4R4VHK5</accession>
<name>A0A4R4VHK5_9ACTN</name>
<comment type="caution">
    <text evidence="1">The sequence shown here is derived from an EMBL/GenBank/DDBJ whole genome shotgun (WGS) entry which is preliminary data.</text>
</comment>
<evidence type="ECO:0000313" key="1">
    <source>
        <dbReference type="EMBL" id="TDD04942.1"/>
    </source>
</evidence>